<name>A0A7C4W3U3_9EURY</name>
<feature type="transmembrane region" description="Helical" evidence="6">
    <location>
        <begin position="26"/>
        <end position="43"/>
    </location>
</feature>
<evidence type="ECO:0000256" key="3">
    <source>
        <dbReference type="ARBA" id="ARBA00022692"/>
    </source>
</evidence>
<evidence type="ECO:0000256" key="6">
    <source>
        <dbReference type="SAM" id="Phobius"/>
    </source>
</evidence>
<evidence type="ECO:0000256" key="1">
    <source>
        <dbReference type="ARBA" id="ARBA00004651"/>
    </source>
</evidence>
<dbReference type="EMBL" id="DTAK01000024">
    <property type="protein sequence ID" value="HGU59334.1"/>
    <property type="molecule type" value="Genomic_DNA"/>
</dbReference>
<feature type="transmembrane region" description="Helical" evidence="6">
    <location>
        <begin position="267"/>
        <end position="288"/>
    </location>
</feature>
<evidence type="ECO:0000256" key="4">
    <source>
        <dbReference type="ARBA" id="ARBA00022989"/>
    </source>
</evidence>
<feature type="transmembrane region" description="Helical" evidence="6">
    <location>
        <begin position="102"/>
        <end position="123"/>
    </location>
</feature>
<sequence>MKRIAEISVILLVALTSYFAGSFYRWLFGIMAIYAIITISWNLMKTIGRLSMGHALLFGLPAYISAMGYQYSVEASIYLFPITIILSGILFFVFSKITGKTAFVFLTFIASIMLWILTPKIVIEKDGILVGGEVGFNFFNVHFHSIFILSVISLIVIYLFTAEITSSRFGYFMKAVGDDETASKAVGINVDRVKLITIMYSSVLAGFAGLLYALDFGHISYEVFSVETSIFPFVASLLSGGNLFLSVLSSFFLVLLKRSLNSVYPGLMDVFYALVLVFSPKIGGFVYVKGKKFIKKL</sequence>
<keyword evidence="2" id="KW-1003">Cell membrane</keyword>
<dbReference type="CDD" id="cd06581">
    <property type="entry name" value="TM_PBP1_LivM_like"/>
    <property type="match status" value="1"/>
</dbReference>
<organism evidence="7">
    <name type="scientific">Geoglobus ahangari</name>
    <dbReference type="NCBI Taxonomy" id="113653"/>
    <lineage>
        <taxon>Archaea</taxon>
        <taxon>Methanobacteriati</taxon>
        <taxon>Methanobacteriota</taxon>
        <taxon>Archaeoglobi</taxon>
        <taxon>Archaeoglobales</taxon>
        <taxon>Archaeoglobaceae</taxon>
        <taxon>Geoglobus</taxon>
    </lineage>
</organism>
<dbReference type="Pfam" id="PF02653">
    <property type="entry name" value="BPD_transp_2"/>
    <property type="match status" value="1"/>
</dbReference>
<dbReference type="GO" id="GO:0005886">
    <property type="term" value="C:plasma membrane"/>
    <property type="evidence" value="ECO:0007669"/>
    <property type="project" value="UniProtKB-SubCell"/>
</dbReference>
<accession>A0A7C4W3U3</accession>
<protein>
    <submittedName>
        <fullName evidence="7">Branched-chain amino acid ABC transporter permease</fullName>
    </submittedName>
</protein>
<feature type="transmembrane region" description="Helical" evidence="6">
    <location>
        <begin position="143"/>
        <end position="164"/>
    </location>
</feature>
<reference evidence="7" key="1">
    <citation type="journal article" date="2020" name="mSystems">
        <title>Genome- and Community-Level Interaction Insights into Carbon Utilization and Element Cycling Functions of Hydrothermarchaeota in Hydrothermal Sediment.</title>
        <authorList>
            <person name="Zhou Z."/>
            <person name="Liu Y."/>
            <person name="Xu W."/>
            <person name="Pan J."/>
            <person name="Luo Z.H."/>
            <person name="Li M."/>
        </authorList>
    </citation>
    <scope>NUCLEOTIDE SEQUENCE [LARGE SCALE GENOMIC DNA]</scope>
    <source>
        <strain evidence="7">SpSt-62</strain>
    </source>
</reference>
<evidence type="ECO:0000256" key="5">
    <source>
        <dbReference type="ARBA" id="ARBA00023136"/>
    </source>
</evidence>
<gene>
    <name evidence="7" type="ORF">ENT89_04005</name>
</gene>
<dbReference type="GO" id="GO:0015658">
    <property type="term" value="F:branched-chain amino acid transmembrane transporter activity"/>
    <property type="evidence" value="ECO:0007669"/>
    <property type="project" value="InterPro"/>
</dbReference>
<feature type="transmembrane region" description="Helical" evidence="6">
    <location>
        <begin position="233"/>
        <end position="255"/>
    </location>
</feature>
<dbReference type="InterPro" id="IPR001851">
    <property type="entry name" value="ABC_transp_permease"/>
</dbReference>
<feature type="transmembrane region" description="Helical" evidence="6">
    <location>
        <begin position="77"/>
        <end position="95"/>
    </location>
</feature>
<dbReference type="PANTHER" id="PTHR30482">
    <property type="entry name" value="HIGH-AFFINITY BRANCHED-CHAIN AMINO ACID TRANSPORT SYSTEM PERMEASE"/>
    <property type="match status" value="1"/>
</dbReference>
<feature type="transmembrane region" description="Helical" evidence="6">
    <location>
        <begin position="193"/>
        <end position="213"/>
    </location>
</feature>
<evidence type="ECO:0000256" key="2">
    <source>
        <dbReference type="ARBA" id="ARBA00022475"/>
    </source>
</evidence>
<comment type="caution">
    <text evidence="7">The sequence shown here is derived from an EMBL/GenBank/DDBJ whole genome shotgun (WGS) entry which is preliminary data.</text>
</comment>
<feature type="transmembrane region" description="Helical" evidence="6">
    <location>
        <begin position="55"/>
        <end position="71"/>
    </location>
</feature>
<comment type="subcellular location">
    <subcellularLocation>
        <location evidence="1">Cell membrane</location>
        <topology evidence="1">Multi-pass membrane protein</topology>
    </subcellularLocation>
</comment>
<dbReference type="AlphaFoldDB" id="A0A7C4W3U3"/>
<dbReference type="InterPro" id="IPR043428">
    <property type="entry name" value="LivM-like"/>
</dbReference>
<evidence type="ECO:0000313" key="7">
    <source>
        <dbReference type="EMBL" id="HGU59334.1"/>
    </source>
</evidence>
<keyword evidence="3 6" id="KW-0812">Transmembrane</keyword>
<proteinExistence type="predicted"/>
<dbReference type="PANTHER" id="PTHR30482:SF17">
    <property type="entry name" value="ABC TRANSPORTER ATP-BINDING PROTEIN"/>
    <property type="match status" value="1"/>
</dbReference>
<keyword evidence="4 6" id="KW-1133">Transmembrane helix</keyword>
<keyword evidence="5 6" id="KW-0472">Membrane</keyword>